<keyword evidence="1" id="KW-0812">Transmembrane</keyword>
<gene>
    <name evidence="3" type="ORF">MM415A01489_0016</name>
    <name evidence="2" type="ORF">MM415B01245_0028</name>
</gene>
<protein>
    <recommendedName>
        <fullName evidence="4">Holin</fullName>
    </recommendedName>
</protein>
<accession>A0A6M3IQ98</accession>
<organism evidence="2">
    <name type="scientific">viral metagenome</name>
    <dbReference type="NCBI Taxonomy" id="1070528"/>
    <lineage>
        <taxon>unclassified sequences</taxon>
        <taxon>metagenomes</taxon>
        <taxon>organismal metagenomes</taxon>
    </lineage>
</organism>
<keyword evidence="1" id="KW-0472">Membrane</keyword>
<proteinExistence type="predicted"/>
<dbReference type="EMBL" id="MT141381">
    <property type="protein sequence ID" value="QJA59716.1"/>
    <property type="molecule type" value="Genomic_DNA"/>
</dbReference>
<evidence type="ECO:0000256" key="1">
    <source>
        <dbReference type="SAM" id="Phobius"/>
    </source>
</evidence>
<feature type="transmembrane region" description="Helical" evidence="1">
    <location>
        <begin position="6"/>
        <end position="23"/>
    </location>
</feature>
<keyword evidence="1" id="KW-1133">Transmembrane helix</keyword>
<evidence type="ECO:0000313" key="2">
    <source>
        <dbReference type="EMBL" id="QJA59716.1"/>
    </source>
</evidence>
<name>A0A6M3IQ98_9ZZZZ</name>
<dbReference type="EMBL" id="MT142230">
    <property type="protein sequence ID" value="QJA76538.1"/>
    <property type="molecule type" value="Genomic_DNA"/>
</dbReference>
<reference evidence="2" key="1">
    <citation type="submission" date="2020-03" db="EMBL/GenBank/DDBJ databases">
        <title>The deep terrestrial virosphere.</title>
        <authorList>
            <person name="Holmfeldt K."/>
            <person name="Nilsson E."/>
            <person name="Simone D."/>
            <person name="Lopez-Fernandez M."/>
            <person name="Wu X."/>
            <person name="de Brujin I."/>
            <person name="Lundin D."/>
            <person name="Andersson A."/>
            <person name="Bertilsson S."/>
            <person name="Dopson M."/>
        </authorList>
    </citation>
    <scope>NUCLEOTIDE SEQUENCE</scope>
    <source>
        <strain evidence="3">MM415A01489</strain>
        <strain evidence="2">MM415B01245</strain>
    </source>
</reference>
<evidence type="ECO:0000313" key="3">
    <source>
        <dbReference type="EMBL" id="QJA76538.1"/>
    </source>
</evidence>
<evidence type="ECO:0008006" key="4">
    <source>
        <dbReference type="Google" id="ProtNLM"/>
    </source>
</evidence>
<sequence length="76" mass="8601">MSFDNWLEVAFGILFIITLILGVKWKQAKNLLKELAEALTATSVVVEDDDITAEERKVLLKEWVDVINSAKRLIGK</sequence>
<dbReference type="AlphaFoldDB" id="A0A6M3IQ98"/>